<dbReference type="Gene3D" id="3.40.50.1820">
    <property type="entry name" value="alpha/beta hydrolase"/>
    <property type="match status" value="1"/>
</dbReference>
<proteinExistence type="predicted"/>
<dbReference type="Pfam" id="PF00561">
    <property type="entry name" value="Abhydrolase_1"/>
    <property type="match status" value="1"/>
</dbReference>
<evidence type="ECO:0000259" key="1">
    <source>
        <dbReference type="Pfam" id="PF00561"/>
    </source>
</evidence>
<keyword evidence="2" id="KW-0378">Hydrolase</keyword>
<protein>
    <submittedName>
        <fullName evidence="2">Alpha/beta fold hydrolase</fullName>
    </submittedName>
</protein>
<organism evidence="2 3">
    <name type="scientific">Brevundimonas mediterranea</name>
    <dbReference type="NCBI Taxonomy" id="74329"/>
    <lineage>
        <taxon>Bacteria</taxon>
        <taxon>Pseudomonadati</taxon>
        <taxon>Pseudomonadota</taxon>
        <taxon>Alphaproteobacteria</taxon>
        <taxon>Caulobacterales</taxon>
        <taxon>Caulobacteraceae</taxon>
        <taxon>Brevundimonas</taxon>
    </lineage>
</organism>
<dbReference type="InterPro" id="IPR050471">
    <property type="entry name" value="AB_hydrolase"/>
</dbReference>
<name>A0AB37E3P1_9CAUL</name>
<dbReference type="SUPFAM" id="SSF53474">
    <property type="entry name" value="alpha/beta-Hydrolases"/>
    <property type="match status" value="1"/>
</dbReference>
<accession>A0AB37E3P1</accession>
<dbReference type="KEGG" id="bmed:GYM46_02525"/>
<dbReference type="GO" id="GO:0016787">
    <property type="term" value="F:hydrolase activity"/>
    <property type="evidence" value="ECO:0007669"/>
    <property type="project" value="UniProtKB-KW"/>
</dbReference>
<dbReference type="AlphaFoldDB" id="A0AB37E3P1"/>
<reference evidence="2 3" key="1">
    <citation type="submission" date="2020-01" db="EMBL/GenBank/DDBJ databases">
        <authorList>
            <person name="Wang S."/>
        </authorList>
    </citation>
    <scope>NUCLEOTIDE SEQUENCE [LARGE SCALE GENOMIC DNA]</scope>
    <source>
        <strain evidence="2 3">D151-2-6</strain>
    </source>
</reference>
<evidence type="ECO:0000313" key="2">
    <source>
        <dbReference type="EMBL" id="QIH71942.1"/>
    </source>
</evidence>
<dbReference type="PANTHER" id="PTHR43433:SF4">
    <property type="entry name" value="NON-HEME CHLOROPEROXIDASE-RELATED"/>
    <property type="match status" value="1"/>
</dbReference>
<dbReference type="InterPro" id="IPR000073">
    <property type="entry name" value="AB_hydrolase_1"/>
</dbReference>
<evidence type="ECO:0000313" key="3">
    <source>
        <dbReference type="Proteomes" id="UP000501325"/>
    </source>
</evidence>
<sequence>MTPTVLIPGLACTAEMFTAQTVALWPHGPVTVASTLEGETIAAMAAAILRDAPPRFALGGISMGGYIAMEILRQAPERVMKLALLNTSARADTPEQIEARRLLIERVRNGELEAVLAQVTPNLLHPAHRDRQDLIDIQIRMGRDVGSDGFIRQEAAITKRIDSRPHLAAIRVPTLVLVGDRDPLTPPDRAREIADAIPDASLAIIPDCGHASTLEQPKAVNAALAEWASA</sequence>
<gene>
    <name evidence="2" type="ORF">GYM46_02525</name>
</gene>
<dbReference type="Proteomes" id="UP000501325">
    <property type="component" value="Chromosome"/>
</dbReference>
<dbReference type="RefSeq" id="WP_008263687.1">
    <property type="nucleotide sequence ID" value="NZ_CP048751.1"/>
</dbReference>
<dbReference type="PRINTS" id="PR00111">
    <property type="entry name" value="ABHYDROLASE"/>
</dbReference>
<dbReference type="EMBL" id="CP048751">
    <property type="protein sequence ID" value="QIH71942.1"/>
    <property type="molecule type" value="Genomic_DNA"/>
</dbReference>
<dbReference type="InterPro" id="IPR029058">
    <property type="entry name" value="AB_hydrolase_fold"/>
</dbReference>
<dbReference type="PANTHER" id="PTHR43433">
    <property type="entry name" value="HYDROLASE, ALPHA/BETA FOLD FAMILY PROTEIN"/>
    <property type="match status" value="1"/>
</dbReference>
<feature type="domain" description="AB hydrolase-1" evidence="1">
    <location>
        <begin position="54"/>
        <end position="215"/>
    </location>
</feature>